<dbReference type="InterPro" id="IPR005630">
    <property type="entry name" value="Terpene_synthase_metal-bd"/>
</dbReference>
<protein>
    <recommendedName>
        <fullName evidence="7">Terpene synthase N-terminal domain-containing protein</fullName>
    </recommendedName>
</protein>
<dbReference type="Pfam" id="PF03936">
    <property type="entry name" value="Terpene_synth_C"/>
    <property type="match status" value="1"/>
</dbReference>
<dbReference type="EnsemblPlants" id="KQK03494">
    <property type="protein sequence ID" value="KQK03494"/>
    <property type="gene ID" value="BRADI_2g08220v3"/>
</dbReference>
<dbReference type="eggNOG" id="ENOG502QUH3">
    <property type="taxonomic scope" value="Eukaryota"/>
</dbReference>
<evidence type="ECO:0000313" key="4">
    <source>
        <dbReference type="EMBL" id="KQK03494.2"/>
    </source>
</evidence>
<reference evidence="5" key="3">
    <citation type="submission" date="2018-08" db="UniProtKB">
        <authorList>
            <consortium name="EnsemblPlants"/>
        </authorList>
    </citation>
    <scope>IDENTIFICATION</scope>
    <source>
        <strain evidence="5">cv. Bd21</strain>
    </source>
</reference>
<dbReference type="GO" id="GO:0000287">
    <property type="term" value="F:magnesium ion binding"/>
    <property type="evidence" value="ECO:0007669"/>
    <property type="project" value="InterPro"/>
</dbReference>
<accession>A0A0Q3MGB4</accession>
<dbReference type="InterPro" id="IPR001906">
    <property type="entry name" value="Terpene_synth_N"/>
</dbReference>
<accession>I1HDQ2</accession>
<evidence type="ECO:0000256" key="1">
    <source>
        <dbReference type="ARBA" id="ARBA00022723"/>
    </source>
</evidence>
<dbReference type="OrthoDB" id="1936865at2759"/>
<dbReference type="InterPro" id="IPR036965">
    <property type="entry name" value="Terpene_synth_N_sf"/>
</dbReference>
<dbReference type="SUPFAM" id="SSF48576">
    <property type="entry name" value="Terpenoid synthases"/>
    <property type="match status" value="1"/>
</dbReference>
<dbReference type="PANTHER" id="PTHR31225:SF232">
    <property type="entry name" value="TERPENE SYNTHASE METAL-BINDING DOMAIN-CONTAINING PROTEIN"/>
    <property type="match status" value="1"/>
</dbReference>
<dbReference type="InterPro" id="IPR008930">
    <property type="entry name" value="Terpenoid_cyclase/PrenylTrfase"/>
</dbReference>
<dbReference type="InterPro" id="IPR050148">
    <property type="entry name" value="Terpene_synthase-like"/>
</dbReference>
<feature type="domain" description="Terpene synthase metal-binding" evidence="3">
    <location>
        <begin position="297"/>
        <end position="551"/>
    </location>
</feature>
<dbReference type="SFLD" id="SFLDG01019">
    <property type="entry name" value="Terpene_Cyclase_Like_1_C_Termi"/>
    <property type="match status" value="1"/>
</dbReference>
<dbReference type="GO" id="GO:0046246">
    <property type="term" value="P:terpene biosynthetic process"/>
    <property type="evidence" value="ECO:0000318"/>
    <property type="project" value="GO_Central"/>
</dbReference>
<evidence type="ECO:0000259" key="2">
    <source>
        <dbReference type="Pfam" id="PF01397"/>
    </source>
</evidence>
<reference evidence="4" key="2">
    <citation type="submission" date="2017-06" db="EMBL/GenBank/DDBJ databases">
        <title>WGS assembly of Brachypodium distachyon.</title>
        <authorList>
            <consortium name="The International Brachypodium Initiative"/>
            <person name="Lucas S."/>
            <person name="Harmon-Smith M."/>
            <person name="Lail K."/>
            <person name="Tice H."/>
            <person name="Grimwood J."/>
            <person name="Bruce D."/>
            <person name="Barry K."/>
            <person name="Shu S."/>
            <person name="Lindquist E."/>
            <person name="Wang M."/>
            <person name="Pitluck S."/>
            <person name="Vogel J.P."/>
            <person name="Garvin D.F."/>
            <person name="Mockler T.C."/>
            <person name="Schmutz J."/>
            <person name="Rokhsar D."/>
            <person name="Bevan M.W."/>
        </authorList>
    </citation>
    <scope>NUCLEOTIDE SEQUENCE</scope>
    <source>
        <strain evidence="4">Bd21</strain>
    </source>
</reference>
<dbReference type="EMBL" id="CM000881">
    <property type="protein sequence ID" value="KQK03494.2"/>
    <property type="molecule type" value="Genomic_DNA"/>
</dbReference>
<dbReference type="Gene3D" id="1.10.600.10">
    <property type="entry name" value="Farnesyl Diphosphate Synthase"/>
    <property type="match status" value="1"/>
</dbReference>
<dbReference type="SUPFAM" id="SSF48239">
    <property type="entry name" value="Terpenoid cyclases/Protein prenyltransferases"/>
    <property type="match status" value="1"/>
</dbReference>
<feature type="domain" description="Terpene synthase N-terminal" evidence="2">
    <location>
        <begin position="32"/>
        <end position="206"/>
    </location>
</feature>
<dbReference type="KEGG" id="bdi:104583049"/>
<dbReference type="STRING" id="15368.I1HDQ2"/>
<dbReference type="GO" id="GO:0016114">
    <property type="term" value="P:terpenoid biosynthetic process"/>
    <property type="evidence" value="ECO:0007669"/>
    <property type="project" value="InterPro"/>
</dbReference>
<dbReference type="Pfam" id="PF01397">
    <property type="entry name" value="Terpene_synth"/>
    <property type="match status" value="1"/>
</dbReference>
<dbReference type="RefSeq" id="XP_010233027.1">
    <property type="nucleotide sequence ID" value="XM_010234725.3"/>
</dbReference>
<evidence type="ECO:0000313" key="5">
    <source>
        <dbReference type="EnsemblPlants" id="KQK03494"/>
    </source>
</evidence>
<dbReference type="PANTHER" id="PTHR31225">
    <property type="entry name" value="OS04G0344100 PROTEIN-RELATED"/>
    <property type="match status" value="1"/>
</dbReference>
<sequence>MADAVYSSEHNLPAAAVLYRRPSSANYPPKTWNYDSICSMQLHGQNEPSKESSLLQLASLKQRVRQLLLKKQADELPSRLRVMDQLQSLGVAYHFEEEIRSMLTSMHVHGAHLQLKHDLCSTALLFRTLRAHGIPASTDMLRAFFTGNENGGLEAVDSINLTRDDDDDDHAIDGLVALYETSYLGFPGEAMLDRARSFAMDNLQQRRLMPPRAREGALDLQADRDDGDLPLHWRAPRLQAIWSLKQHRKRNGNNWNNIDVDPLIVQLAEMDFDAVQAVHRAELVEATRWWKEETGLQGQEKLASSRDRLVECFFCAACIAPEPRLAACRDVLTKLGALLVHLDDIYDVCGTLDDLAAFTHAIGGTWPEDDDGDATALLPEYMQAMFSAIRSTSTAAANRVLREHGHDVLPLYKKAWRELCEAFMVEAKWQHERSMPSLDEYLGNGWVTSTAPLLLLHAITMLPSSDVHQQQMADPLLRGGGGGDGGGKIVHPRIVELCSRIFRLCNDEVEPEQPGEAAPSFISCYMEENAAASEEEARRAAADAIAETWKEVNREITTGSAADAAGVALCVNLARAVQCIYRDGDGITSPTESRKQLVKDLLFTPIGDRTHSISTTTISIDQQCRQSF</sequence>
<evidence type="ECO:0008006" key="7">
    <source>
        <dbReference type="Google" id="ProtNLM"/>
    </source>
</evidence>
<gene>
    <name evidence="5" type="primary">LOC104583049</name>
    <name evidence="4" type="ORF">BRADI_2g08220v3</name>
</gene>
<dbReference type="Proteomes" id="UP000008810">
    <property type="component" value="Chromosome 2"/>
</dbReference>
<evidence type="ECO:0000313" key="6">
    <source>
        <dbReference type="Proteomes" id="UP000008810"/>
    </source>
</evidence>
<organism evidence="4">
    <name type="scientific">Brachypodium distachyon</name>
    <name type="common">Purple false brome</name>
    <name type="synonym">Trachynia distachya</name>
    <dbReference type="NCBI Taxonomy" id="15368"/>
    <lineage>
        <taxon>Eukaryota</taxon>
        <taxon>Viridiplantae</taxon>
        <taxon>Streptophyta</taxon>
        <taxon>Embryophyta</taxon>
        <taxon>Tracheophyta</taxon>
        <taxon>Spermatophyta</taxon>
        <taxon>Magnoliopsida</taxon>
        <taxon>Liliopsida</taxon>
        <taxon>Poales</taxon>
        <taxon>Poaceae</taxon>
        <taxon>BOP clade</taxon>
        <taxon>Pooideae</taxon>
        <taxon>Stipodae</taxon>
        <taxon>Brachypodieae</taxon>
        <taxon>Brachypodium</taxon>
    </lineage>
</organism>
<dbReference type="GeneID" id="104583049"/>
<keyword evidence="1" id="KW-0479">Metal-binding</keyword>
<dbReference type="Gene3D" id="1.50.10.130">
    <property type="entry name" value="Terpene synthase, N-terminal domain"/>
    <property type="match status" value="1"/>
</dbReference>
<proteinExistence type="predicted"/>
<dbReference type="Gramene" id="KQK03494">
    <property type="protein sequence ID" value="KQK03494"/>
    <property type="gene ID" value="BRADI_2g08220v3"/>
</dbReference>
<keyword evidence="6" id="KW-1185">Reference proteome</keyword>
<dbReference type="OMA" id="PLCTYES"/>
<dbReference type="AlphaFoldDB" id="I1HDQ2"/>
<reference evidence="4 5" key="1">
    <citation type="journal article" date="2010" name="Nature">
        <title>Genome sequencing and analysis of the model grass Brachypodium distachyon.</title>
        <authorList>
            <consortium name="International Brachypodium Initiative"/>
        </authorList>
    </citation>
    <scope>NUCLEOTIDE SEQUENCE [LARGE SCALE GENOMIC DNA]</scope>
    <source>
        <strain evidence="4">Bd21</strain>
        <strain evidence="5">cv. Bd21</strain>
    </source>
</reference>
<dbReference type="GO" id="GO:0010333">
    <property type="term" value="F:terpene synthase activity"/>
    <property type="evidence" value="ECO:0000318"/>
    <property type="project" value="GO_Central"/>
</dbReference>
<dbReference type="InterPro" id="IPR034741">
    <property type="entry name" value="Terpene_cyclase-like_1_C"/>
</dbReference>
<evidence type="ECO:0000259" key="3">
    <source>
        <dbReference type="Pfam" id="PF03936"/>
    </source>
</evidence>
<dbReference type="HOGENOM" id="CLU_003125_7_1_1"/>
<dbReference type="InterPro" id="IPR008949">
    <property type="entry name" value="Isoprenoid_synthase_dom_sf"/>
</dbReference>
<name>I1HDQ2_BRADI</name>
<dbReference type="SFLD" id="SFLDS00005">
    <property type="entry name" value="Isoprenoid_Synthase_Type_I"/>
    <property type="match status" value="1"/>
</dbReference>